<evidence type="ECO:0000313" key="2">
    <source>
        <dbReference type="EMBL" id="MDR7086905.1"/>
    </source>
</evidence>
<evidence type="ECO:0000259" key="1">
    <source>
        <dbReference type="Pfam" id="PF08818"/>
    </source>
</evidence>
<dbReference type="InterPro" id="IPR014922">
    <property type="entry name" value="YdhG-like"/>
</dbReference>
<keyword evidence="3" id="KW-1185">Reference proteome</keyword>
<proteinExistence type="predicted"/>
<protein>
    <submittedName>
        <fullName evidence="2">Uncharacterized protein YdhG (YjbR/CyaY superfamily)</fullName>
    </submittedName>
</protein>
<organism evidence="2 3">
    <name type="scientific">Aeromicrobium panaciterrae</name>
    <dbReference type="NCBI Taxonomy" id="363861"/>
    <lineage>
        <taxon>Bacteria</taxon>
        <taxon>Bacillati</taxon>
        <taxon>Actinomycetota</taxon>
        <taxon>Actinomycetes</taxon>
        <taxon>Propionibacteriales</taxon>
        <taxon>Nocardioidaceae</taxon>
        <taxon>Aeromicrobium</taxon>
    </lineage>
</organism>
<dbReference type="RefSeq" id="WP_309969636.1">
    <property type="nucleotide sequence ID" value="NZ_JAVDWH010000001.1"/>
</dbReference>
<reference evidence="2 3" key="1">
    <citation type="submission" date="2023-07" db="EMBL/GenBank/DDBJ databases">
        <title>Sorghum-associated microbial communities from plants grown in Nebraska, USA.</title>
        <authorList>
            <person name="Schachtman D."/>
        </authorList>
    </citation>
    <scope>NUCLEOTIDE SEQUENCE [LARGE SCALE GENOMIC DNA]</scope>
    <source>
        <strain evidence="2 3">BE248</strain>
    </source>
</reference>
<dbReference type="Proteomes" id="UP001257739">
    <property type="component" value="Unassembled WGS sequence"/>
</dbReference>
<evidence type="ECO:0000313" key="3">
    <source>
        <dbReference type="Proteomes" id="UP001257739"/>
    </source>
</evidence>
<accession>A0ABU1UP22</accession>
<dbReference type="EMBL" id="JAVDWH010000001">
    <property type="protein sequence ID" value="MDR7086905.1"/>
    <property type="molecule type" value="Genomic_DNA"/>
</dbReference>
<dbReference type="Pfam" id="PF08818">
    <property type="entry name" value="DUF1801"/>
    <property type="match status" value="1"/>
</dbReference>
<dbReference type="SUPFAM" id="SSF159888">
    <property type="entry name" value="YdhG-like"/>
    <property type="match status" value="1"/>
</dbReference>
<feature type="domain" description="YdhG-like" evidence="1">
    <location>
        <begin position="51"/>
        <end position="141"/>
    </location>
</feature>
<dbReference type="Gene3D" id="3.90.1150.200">
    <property type="match status" value="1"/>
</dbReference>
<sequence length="142" mass="15557">MTEPKKSAESFTAEERAAIKDRAKELKSSSSKAAKEAEVLANIAEMPTADRVIAERLHAVIRENAPDLEPKLWYGSPAYARGKEIVCFFQAASKYDTRYLTFGFNDSANLDDGSLWPTAFAIAKLTAADEKTIGALVKRAVN</sequence>
<gene>
    <name evidence="2" type="ORF">J2X11_001744</name>
</gene>
<name>A0ABU1UP22_9ACTN</name>
<comment type="caution">
    <text evidence="2">The sequence shown here is derived from an EMBL/GenBank/DDBJ whole genome shotgun (WGS) entry which is preliminary data.</text>
</comment>